<dbReference type="EMBL" id="RCMV01000236">
    <property type="protein sequence ID" value="KAG3221040.1"/>
    <property type="molecule type" value="Genomic_DNA"/>
</dbReference>
<name>A0A329T0X3_9STRA</name>
<dbReference type="EMBL" id="RCMG01000099">
    <property type="protein sequence ID" value="KAG2863652.1"/>
    <property type="molecule type" value="Genomic_DNA"/>
</dbReference>
<evidence type="ECO:0000313" key="6">
    <source>
        <dbReference type="EMBL" id="RAW42399.1"/>
    </source>
</evidence>
<reference evidence="1" key="2">
    <citation type="submission" date="2018-10" db="EMBL/GenBank/DDBJ databases">
        <title>Effector identification in a new, highly contiguous assembly of the strawberry crown rot pathogen Phytophthora cactorum.</title>
        <authorList>
            <person name="Armitage A.D."/>
            <person name="Nellist C.F."/>
            <person name="Bates H."/>
            <person name="Vickerstaff R.J."/>
            <person name="Harrison R.J."/>
        </authorList>
    </citation>
    <scope>NUCLEOTIDE SEQUENCE</scope>
    <source>
        <strain evidence="1">15-7</strain>
        <strain evidence="2">4032</strain>
        <strain evidence="3">4040</strain>
        <strain evidence="4">P415</strain>
        <strain evidence="5">P421</strain>
    </source>
</reference>
<evidence type="ECO:0000313" key="7">
    <source>
        <dbReference type="Proteomes" id="UP000251314"/>
    </source>
</evidence>
<dbReference type="VEuPathDB" id="FungiDB:PC110_g1444"/>
<organism evidence="6 7">
    <name type="scientific">Phytophthora cactorum</name>
    <dbReference type="NCBI Taxonomy" id="29920"/>
    <lineage>
        <taxon>Eukaryota</taxon>
        <taxon>Sar</taxon>
        <taxon>Stramenopiles</taxon>
        <taxon>Oomycota</taxon>
        <taxon>Peronosporomycetes</taxon>
        <taxon>Peronosporales</taxon>
        <taxon>Peronosporaceae</taxon>
        <taxon>Phytophthora</taxon>
    </lineage>
</organism>
<evidence type="ECO:0000313" key="3">
    <source>
        <dbReference type="EMBL" id="KAG2942669.1"/>
    </source>
</evidence>
<evidence type="ECO:0000313" key="4">
    <source>
        <dbReference type="EMBL" id="KAG2992449.1"/>
    </source>
</evidence>
<dbReference type="Proteomes" id="UP000697107">
    <property type="component" value="Unassembled WGS sequence"/>
</dbReference>
<sequence length="59" mass="6570">MVQRGAQYSDEDRDTAVVAFLAGALMKTISEDTNIPYNTLKEYVAAARKGVPQEPKRRV</sequence>
<protein>
    <recommendedName>
        <fullName evidence="8">HTH psq-type domain-containing protein</fullName>
    </recommendedName>
</protein>
<accession>A0A329T0X3</accession>
<keyword evidence="7" id="KW-1185">Reference proteome</keyword>
<reference evidence="6 7" key="1">
    <citation type="submission" date="2018-01" db="EMBL/GenBank/DDBJ databases">
        <title>Draft genome of the strawberry crown rot pathogen Phytophthora cactorum.</title>
        <authorList>
            <person name="Armitage A.D."/>
            <person name="Lysoe E."/>
            <person name="Nellist C.F."/>
            <person name="Harrison R.J."/>
            <person name="Brurberg M.B."/>
        </authorList>
    </citation>
    <scope>NUCLEOTIDE SEQUENCE [LARGE SCALE GENOMIC DNA]</scope>
    <source>
        <strain evidence="6 7">10300</strain>
    </source>
</reference>
<dbReference type="Proteomes" id="UP000774804">
    <property type="component" value="Unassembled WGS sequence"/>
</dbReference>
<dbReference type="EMBL" id="RCMK01000226">
    <property type="protein sequence ID" value="KAG2942669.1"/>
    <property type="molecule type" value="Genomic_DNA"/>
</dbReference>
<dbReference type="AlphaFoldDB" id="A0A329T0X3"/>
<dbReference type="Proteomes" id="UP000760860">
    <property type="component" value="Unassembled WGS sequence"/>
</dbReference>
<comment type="caution">
    <text evidence="6">The sequence shown here is derived from an EMBL/GenBank/DDBJ whole genome shotgun (WGS) entry which is preliminary data.</text>
</comment>
<evidence type="ECO:0008006" key="8">
    <source>
        <dbReference type="Google" id="ProtNLM"/>
    </source>
</evidence>
<evidence type="ECO:0000313" key="1">
    <source>
        <dbReference type="EMBL" id="KAG2863652.1"/>
    </source>
</evidence>
<dbReference type="Proteomes" id="UP000251314">
    <property type="component" value="Unassembled WGS sequence"/>
</dbReference>
<evidence type="ECO:0000313" key="5">
    <source>
        <dbReference type="EMBL" id="KAG3221040.1"/>
    </source>
</evidence>
<dbReference type="Proteomes" id="UP000736787">
    <property type="component" value="Unassembled WGS sequence"/>
</dbReference>
<gene>
    <name evidence="6" type="ORF">PC110_g1444</name>
    <name evidence="1" type="ORF">PC113_g5249</name>
    <name evidence="2" type="ORF">PC115_g7780</name>
    <name evidence="3" type="ORF">PC117_g9695</name>
    <name evidence="4" type="ORF">PC118_g4541</name>
    <name evidence="5" type="ORF">PC129_g8233</name>
</gene>
<dbReference type="EMBL" id="RCMI01000192">
    <property type="protein sequence ID" value="KAG2926826.1"/>
    <property type="molecule type" value="Genomic_DNA"/>
</dbReference>
<dbReference type="EMBL" id="MJFZ01000016">
    <property type="protein sequence ID" value="RAW42399.1"/>
    <property type="molecule type" value="Genomic_DNA"/>
</dbReference>
<evidence type="ECO:0000313" key="2">
    <source>
        <dbReference type="EMBL" id="KAG2926826.1"/>
    </source>
</evidence>
<dbReference type="EMBL" id="RCML01000086">
    <property type="protein sequence ID" value="KAG2992449.1"/>
    <property type="molecule type" value="Genomic_DNA"/>
</dbReference>
<proteinExistence type="predicted"/>
<dbReference type="Proteomes" id="UP000735874">
    <property type="component" value="Unassembled WGS sequence"/>
</dbReference>
<dbReference type="OrthoDB" id="10280797at2759"/>